<dbReference type="InterPro" id="IPR001709">
    <property type="entry name" value="Flavoprot_Pyr_Nucl_cyt_Rdtase"/>
</dbReference>
<accession>A0AAD7VSI3</accession>
<dbReference type="Proteomes" id="UP001217417">
    <property type="component" value="Unassembled WGS sequence"/>
</dbReference>
<dbReference type="PROSITE" id="PS51384">
    <property type="entry name" value="FAD_FR"/>
    <property type="match status" value="1"/>
</dbReference>
<dbReference type="GO" id="GO:0030586">
    <property type="term" value="F:[methionine synthase] reductase (NADPH) activity"/>
    <property type="evidence" value="ECO:0007669"/>
    <property type="project" value="TreeGrafter"/>
</dbReference>
<dbReference type="Gene3D" id="2.40.30.10">
    <property type="entry name" value="Translation factors"/>
    <property type="match status" value="1"/>
</dbReference>
<dbReference type="RefSeq" id="XP_056043808.1">
    <property type="nucleotide sequence ID" value="XM_056190510.1"/>
</dbReference>
<comment type="similarity">
    <text evidence="2">Belongs to the flavoprotein pyridine nucleotide cytochrome reductase family.</text>
</comment>
<dbReference type="AlphaFoldDB" id="A0AAD7VSI3"/>
<evidence type="ECO:0000259" key="7">
    <source>
        <dbReference type="PROSITE" id="PS51384"/>
    </source>
</evidence>
<dbReference type="GO" id="GO:0050667">
    <property type="term" value="P:homocysteine metabolic process"/>
    <property type="evidence" value="ECO:0007669"/>
    <property type="project" value="TreeGrafter"/>
</dbReference>
<evidence type="ECO:0000256" key="3">
    <source>
        <dbReference type="ARBA" id="ARBA00022630"/>
    </source>
</evidence>
<dbReference type="InterPro" id="IPR017938">
    <property type="entry name" value="Riboflavin_synthase-like_b-brl"/>
</dbReference>
<dbReference type="PANTHER" id="PTHR19384">
    <property type="entry name" value="NITRIC OXIDE SYNTHASE-RELATED"/>
    <property type="match status" value="1"/>
</dbReference>
<dbReference type="Gene3D" id="1.20.990.10">
    <property type="entry name" value="NADPH-cytochrome p450 Reductase, Chain A, domain 3"/>
    <property type="match status" value="1"/>
</dbReference>
<sequence>MAPSSSEFILADSSRANDINQTSSSPPPLRPRLTTLGTDFTRAFATLAVADPPFDVEDIDSECCGGGCYCLSTSTVTTGTGTPTSLPSTPPPSALVSIDFPTTRAFDSLRLPKSKIARSSRFLGIPDLPPSNIDIVWPTAAVDERTRELDLFVAPSYLKPHYPYNIHNVPVLCARLLTGPEAVKRTYHFDVDVTNYPDEIEGVDFRVGGAVGICPPNDSALVDDIFKRLGVSERESNLEITLVTEGGRWPTIWGEDKPRSLQTTMREILTWTVDINNGVFSKNLLRVLAEYCSNRSEFMILSWLCSRQGQSTFCNLRSDPYPPTLIQLLSAFPSSNPPFSHLVSVLPTLMPRFYSLSSDPICEVVPVNGELRETKVIPAEMDRVSSIRKIEVAVTVHEALENWRGQLAVRPGNCSAFLERVAHLAMKGQRVTIPMFRGLQANPLAREFRHDGPMLLIGAGVGISPFRGFVQRRLKNANCKNKVWVLQGCRDSLVDELYAGEWGVDDSDVRKVVESRRGTKKYVQDEVVDQSVLVWSVISHPEGRVFVCGSSKGMAEGVDAALKEVAMKEGNMTADEADGFWNEKERAWKYVTETW</sequence>
<dbReference type="GeneID" id="80885676"/>
<feature type="domain" description="FAD-binding FR-type" evidence="7">
    <location>
        <begin position="164"/>
        <end position="446"/>
    </location>
</feature>
<proteinExistence type="inferred from homology"/>
<evidence type="ECO:0000313" key="9">
    <source>
        <dbReference type="Proteomes" id="UP001217417"/>
    </source>
</evidence>
<keyword evidence="3" id="KW-0285">Flavoprotein</keyword>
<name>A0AAD7VSI3_9ASCO</name>
<dbReference type="PRINTS" id="PR00371">
    <property type="entry name" value="FPNCR"/>
</dbReference>
<evidence type="ECO:0000256" key="5">
    <source>
        <dbReference type="ARBA" id="ARBA00023002"/>
    </source>
</evidence>
<dbReference type="SUPFAM" id="SSF63380">
    <property type="entry name" value="Riboflavin synthase domain-like"/>
    <property type="match status" value="1"/>
</dbReference>
<dbReference type="InterPro" id="IPR017927">
    <property type="entry name" value="FAD-bd_FR_type"/>
</dbReference>
<dbReference type="SUPFAM" id="SSF52343">
    <property type="entry name" value="Ferredoxin reductase-like, C-terminal NADP-linked domain"/>
    <property type="match status" value="1"/>
</dbReference>
<comment type="cofactor">
    <cofactor evidence="1">
        <name>FAD</name>
        <dbReference type="ChEBI" id="CHEBI:57692"/>
    </cofactor>
</comment>
<dbReference type="InterPro" id="IPR039261">
    <property type="entry name" value="FNR_nucleotide-bd"/>
</dbReference>
<dbReference type="Gene3D" id="3.40.50.80">
    <property type="entry name" value="Nucleotide-binding domain of ferredoxin-NADP reductase (FNR) module"/>
    <property type="match status" value="1"/>
</dbReference>
<reference evidence="8" key="1">
    <citation type="submission" date="2023-03" db="EMBL/GenBank/DDBJ databases">
        <title>Near-Complete genome sequence of Lipomyces tetrasporous NRRL Y-64009, an oleaginous yeast capable of growing on lignocellulosic hydrolysates.</title>
        <authorList>
            <consortium name="Lawrence Berkeley National Laboratory"/>
            <person name="Jagtap S.S."/>
            <person name="Liu J.-J."/>
            <person name="Walukiewicz H.E."/>
            <person name="Pangilinan J."/>
            <person name="Lipzen A."/>
            <person name="Ahrendt S."/>
            <person name="Koriabine M."/>
            <person name="Cobaugh K."/>
            <person name="Salamov A."/>
            <person name="Yoshinaga Y."/>
            <person name="Ng V."/>
            <person name="Daum C."/>
            <person name="Grigoriev I.V."/>
            <person name="Slininger P.J."/>
            <person name="Dien B.S."/>
            <person name="Jin Y.-S."/>
            <person name="Rao C.V."/>
        </authorList>
    </citation>
    <scope>NUCLEOTIDE SEQUENCE</scope>
    <source>
        <strain evidence="8">NRRL Y-64009</strain>
    </source>
</reference>
<gene>
    <name evidence="8" type="ORF">POJ06DRAFT_295394</name>
</gene>
<organism evidence="8 9">
    <name type="scientific">Lipomyces tetrasporus</name>
    <dbReference type="NCBI Taxonomy" id="54092"/>
    <lineage>
        <taxon>Eukaryota</taxon>
        <taxon>Fungi</taxon>
        <taxon>Dikarya</taxon>
        <taxon>Ascomycota</taxon>
        <taxon>Saccharomycotina</taxon>
        <taxon>Lipomycetes</taxon>
        <taxon>Lipomycetales</taxon>
        <taxon>Lipomycetaceae</taxon>
        <taxon>Lipomyces</taxon>
    </lineage>
</organism>
<dbReference type="Pfam" id="PF00175">
    <property type="entry name" value="NAD_binding_1"/>
    <property type="match status" value="1"/>
</dbReference>
<dbReference type="FunFam" id="3.40.50.80:FF:000027">
    <property type="entry name" value="FAD binding domain protein"/>
    <property type="match status" value="1"/>
</dbReference>
<dbReference type="InterPro" id="IPR003097">
    <property type="entry name" value="CysJ-like_FAD-binding"/>
</dbReference>
<evidence type="ECO:0000313" key="8">
    <source>
        <dbReference type="EMBL" id="KAJ8100358.1"/>
    </source>
</evidence>
<keyword evidence="4" id="KW-0274">FAD</keyword>
<evidence type="ECO:0000256" key="4">
    <source>
        <dbReference type="ARBA" id="ARBA00022827"/>
    </source>
</evidence>
<feature type="region of interest" description="Disordered" evidence="6">
    <location>
        <begin position="13"/>
        <end position="32"/>
    </location>
</feature>
<comment type="caution">
    <text evidence="8">The sequence shown here is derived from an EMBL/GenBank/DDBJ whole genome shotgun (WGS) entry which is preliminary data.</text>
</comment>
<dbReference type="Pfam" id="PF00667">
    <property type="entry name" value="FAD_binding_1"/>
    <property type="match status" value="1"/>
</dbReference>
<dbReference type="GO" id="GO:0050660">
    <property type="term" value="F:flavin adenine dinucleotide binding"/>
    <property type="evidence" value="ECO:0007669"/>
    <property type="project" value="TreeGrafter"/>
</dbReference>
<evidence type="ECO:0000256" key="1">
    <source>
        <dbReference type="ARBA" id="ARBA00001974"/>
    </source>
</evidence>
<dbReference type="FunFam" id="1.20.990.10:FF:000007">
    <property type="entry name" value="Methionine synthase reductase"/>
    <property type="match status" value="1"/>
</dbReference>
<evidence type="ECO:0000256" key="2">
    <source>
        <dbReference type="ARBA" id="ARBA00006105"/>
    </source>
</evidence>
<evidence type="ECO:0000256" key="6">
    <source>
        <dbReference type="SAM" id="MobiDB-lite"/>
    </source>
</evidence>
<dbReference type="GO" id="GO:0010181">
    <property type="term" value="F:FMN binding"/>
    <property type="evidence" value="ECO:0007669"/>
    <property type="project" value="TreeGrafter"/>
</dbReference>
<dbReference type="GO" id="GO:0009086">
    <property type="term" value="P:methionine biosynthetic process"/>
    <property type="evidence" value="ECO:0007669"/>
    <property type="project" value="TreeGrafter"/>
</dbReference>
<dbReference type="PANTHER" id="PTHR19384:SF84">
    <property type="entry name" value="METHIONINE SYNTHASE REDUCTASE"/>
    <property type="match status" value="1"/>
</dbReference>
<dbReference type="InterPro" id="IPR023173">
    <property type="entry name" value="NADPH_Cyt_P450_Rdtase_alpha"/>
</dbReference>
<protein>
    <recommendedName>
        <fullName evidence="7">FAD-binding FR-type domain-containing protein</fullName>
    </recommendedName>
</protein>
<keyword evidence="9" id="KW-1185">Reference proteome</keyword>
<keyword evidence="5" id="KW-0560">Oxidoreductase</keyword>
<dbReference type="EMBL" id="JARPMG010000005">
    <property type="protein sequence ID" value="KAJ8100358.1"/>
    <property type="molecule type" value="Genomic_DNA"/>
</dbReference>
<dbReference type="InterPro" id="IPR001433">
    <property type="entry name" value="OxRdtase_FAD/NAD-bd"/>
</dbReference>
<dbReference type="GO" id="GO:0005829">
    <property type="term" value="C:cytosol"/>
    <property type="evidence" value="ECO:0007669"/>
    <property type="project" value="TreeGrafter"/>
</dbReference>